<keyword evidence="4" id="KW-0804">Transcription</keyword>
<proteinExistence type="predicted"/>
<dbReference type="OrthoDB" id="5599552at2759"/>
<evidence type="ECO:0000256" key="6">
    <source>
        <dbReference type="SAM" id="MobiDB-lite"/>
    </source>
</evidence>
<keyword evidence="9" id="KW-1185">Reference proteome</keyword>
<feature type="domain" description="Velvet" evidence="7">
    <location>
        <begin position="12"/>
        <end position="186"/>
    </location>
</feature>
<organism evidence="8 9">
    <name type="scientific">Ampelomyces quisqualis</name>
    <name type="common">Powdery mildew agent</name>
    <dbReference type="NCBI Taxonomy" id="50730"/>
    <lineage>
        <taxon>Eukaryota</taxon>
        <taxon>Fungi</taxon>
        <taxon>Dikarya</taxon>
        <taxon>Ascomycota</taxon>
        <taxon>Pezizomycotina</taxon>
        <taxon>Dothideomycetes</taxon>
        <taxon>Pleosporomycetidae</taxon>
        <taxon>Pleosporales</taxon>
        <taxon>Pleosporineae</taxon>
        <taxon>Phaeosphaeriaceae</taxon>
        <taxon>Ampelomyces</taxon>
    </lineage>
</organism>
<keyword evidence="5" id="KW-0539">Nucleus</keyword>
<evidence type="ECO:0000259" key="7">
    <source>
        <dbReference type="PROSITE" id="PS51821"/>
    </source>
</evidence>
<reference evidence="8" key="1">
    <citation type="journal article" date="2020" name="Stud. Mycol.">
        <title>101 Dothideomycetes genomes: a test case for predicting lifestyles and emergence of pathogens.</title>
        <authorList>
            <person name="Haridas S."/>
            <person name="Albert R."/>
            <person name="Binder M."/>
            <person name="Bloem J."/>
            <person name="Labutti K."/>
            <person name="Salamov A."/>
            <person name="Andreopoulos B."/>
            <person name="Baker S."/>
            <person name="Barry K."/>
            <person name="Bills G."/>
            <person name="Bluhm B."/>
            <person name="Cannon C."/>
            <person name="Castanera R."/>
            <person name="Culley D."/>
            <person name="Daum C."/>
            <person name="Ezra D."/>
            <person name="Gonzalez J."/>
            <person name="Henrissat B."/>
            <person name="Kuo A."/>
            <person name="Liang C."/>
            <person name="Lipzen A."/>
            <person name="Lutzoni F."/>
            <person name="Magnuson J."/>
            <person name="Mondo S."/>
            <person name="Nolan M."/>
            <person name="Ohm R."/>
            <person name="Pangilinan J."/>
            <person name="Park H.-J."/>
            <person name="Ramirez L."/>
            <person name="Alfaro M."/>
            <person name="Sun H."/>
            <person name="Tritt A."/>
            <person name="Yoshinaga Y."/>
            <person name="Zwiers L.-H."/>
            <person name="Turgeon B."/>
            <person name="Goodwin S."/>
            <person name="Spatafora J."/>
            <person name="Crous P."/>
            <person name="Grigoriev I."/>
        </authorList>
    </citation>
    <scope>NUCLEOTIDE SEQUENCE</scope>
    <source>
        <strain evidence="8">HMLAC05119</strain>
    </source>
</reference>
<feature type="region of interest" description="Disordered" evidence="6">
    <location>
        <begin position="187"/>
        <end position="241"/>
    </location>
</feature>
<dbReference type="InterPro" id="IPR021740">
    <property type="entry name" value="Velvet"/>
</dbReference>
<dbReference type="PANTHER" id="PTHR33572:SF18">
    <property type="entry name" value="SPORE DEVELOPMENT REGULATOR VOSA"/>
    <property type="match status" value="1"/>
</dbReference>
<feature type="compositionally biased region" description="Low complexity" evidence="6">
    <location>
        <begin position="209"/>
        <end position="221"/>
    </location>
</feature>
<dbReference type="AlphaFoldDB" id="A0A6A5Q6I6"/>
<dbReference type="Gene3D" id="2.60.40.3960">
    <property type="entry name" value="Velvet domain"/>
    <property type="match status" value="1"/>
</dbReference>
<evidence type="ECO:0000256" key="1">
    <source>
        <dbReference type="ARBA" id="ARBA00004123"/>
    </source>
</evidence>
<dbReference type="Proteomes" id="UP000800096">
    <property type="component" value="Unassembled WGS sequence"/>
</dbReference>
<dbReference type="InterPro" id="IPR037525">
    <property type="entry name" value="Velvet_dom"/>
</dbReference>
<dbReference type="PANTHER" id="PTHR33572">
    <property type="entry name" value="SPORE DEVELOPMENT REGULATOR VOSA"/>
    <property type="match status" value="1"/>
</dbReference>
<evidence type="ECO:0000313" key="8">
    <source>
        <dbReference type="EMBL" id="KAF1911223.1"/>
    </source>
</evidence>
<name>A0A6A5Q6I6_AMPQU</name>
<feature type="region of interest" description="Disordered" evidence="6">
    <location>
        <begin position="334"/>
        <end position="365"/>
    </location>
</feature>
<dbReference type="Pfam" id="PF11754">
    <property type="entry name" value="Velvet"/>
    <property type="match status" value="2"/>
</dbReference>
<evidence type="ECO:0000256" key="3">
    <source>
        <dbReference type="ARBA" id="ARBA00023015"/>
    </source>
</evidence>
<evidence type="ECO:0000256" key="4">
    <source>
        <dbReference type="ARBA" id="ARBA00023163"/>
    </source>
</evidence>
<keyword evidence="3" id="KW-0805">Transcription regulation</keyword>
<dbReference type="PROSITE" id="PS51821">
    <property type="entry name" value="VELVET"/>
    <property type="match status" value="1"/>
</dbReference>
<comment type="subcellular location">
    <subcellularLocation>
        <location evidence="1">Nucleus</location>
    </subcellularLocation>
</comment>
<evidence type="ECO:0000256" key="2">
    <source>
        <dbReference type="ARBA" id="ARBA00022969"/>
    </source>
</evidence>
<dbReference type="GO" id="GO:0005634">
    <property type="term" value="C:nucleus"/>
    <property type="evidence" value="ECO:0007669"/>
    <property type="project" value="UniProtKB-SubCell"/>
</dbReference>
<feature type="compositionally biased region" description="Basic and acidic residues" evidence="6">
    <location>
        <begin position="225"/>
        <end position="237"/>
    </location>
</feature>
<dbReference type="EMBL" id="ML979146">
    <property type="protein sequence ID" value="KAF1911223.1"/>
    <property type="molecule type" value="Genomic_DNA"/>
</dbReference>
<gene>
    <name evidence="8" type="ORF">BDU57DRAFT_113420</name>
</gene>
<dbReference type="InterPro" id="IPR038491">
    <property type="entry name" value="Velvet_dom_sf"/>
</dbReference>
<keyword evidence="2" id="KW-0749">Sporulation</keyword>
<evidence type="ECO:0000256" key="5">
    <source>
        <dbReference type="ARBA" id="ARBA00023242"/>
    </source>
</evidence>
<sequence length="365" mass="39907">MFHPQYSQQPAVQPLRPGQCTLIVRQQPVEGVVASAGKTRKPIDPPPIIQVTIPQSVDPGQQTLQSPYLFVHASLLNAETSQVVPQRNDLQCLIGTTVSSLQRLKDDHNSEGGFFVFGDLSSTVSGKYRIRFTLVEFQPGQSHCQSLDSIDSDVFKVVASKDYKGQKESTFLTRTFGDQGVRLRIRKEVRGVKRGHSSALKSPDDSMRPNSSTSYDNSSPSQKRFKSEADDRKDSIREAPAVPMTVYSQNYASTPSVANYPIARPTSISNSLSYSNDSMGLPSSYANNPAVGPSYRSSILSSASTYANTSFQNNPNGMLSGPATFSQGFGNMYTGYNQRSTPSESGDFQGSFAQPYNGDPTYQQM</sequence>
<dbReference type="GO" id="GO:0030435">
    <property type="term" value="P:sporulation resulting in formation of a cellular spore"/>
    <property type="evidence" value="ECO:0007669"/>
    <property type="project" value="UniProtKB-KW"/>
</dbReference>
<accession>A0A6A5Q6I6</accession>
<protein>
    <submittedName>
        <fullName evidence="8">Velvet factor-domain-containing protein</fullName>
    </submittedName>
</protein>
<evidence type="ECO:0000313" key="9">
    <source>
        <dbReference type="Proteomes" id="UP000800096"/>
    </source>
</evidence>